<organism evidence="3 4">
    <name type="scientific">Mya arenaria</name>
    <name type="common">Soft-shell clam</name>
    <dbReference type="NCBI Taxonomy" id="6604"/>
    <lineage>
        <taxon>Eukaryota</taxon>
        <taxon>Metazoa</taxon>
        <taxon>Spiralia</taxon>
        <taxon>Lophotrochozoa</taxon>
        <taxon>Mollusca</taxon>
        <taxon>Bivalvia</taxon>
        <taxon>Autobranchia</taxon>
        <taxon>Heteroconchia</taxon>
        <taxon>Euheterodonta</taxon>
        <taxon>Imparidentia</taxon>
        <taxon>Neoheterodontei</taxon>
        <taxon>Myida</taxon>
        <taxon>Myoidea</taxon>
        <taxon>Myidae</taxon>
        <taxon>Mya</taxon>
    </lineage>
</organism>
<dbReference type="SMART" id="SM00255">
    <property type="entry name" value="TIR"/>
    <property type="match status" value="1"/>
</dbReference>
<dbReference type="Gene3D" id="3.40.50.10140">
    <property type="entry name" value="Toll/interleukin-1 receptor homology (TIR) domain"/>
    <property type="match status" value="1"/>
</dbReference>
<proteinExistence type="predicted"/>
<feature type="compositionally biased region" description="Basic and acidic residues" evidence="1">
    <location>
        <begin position="336"/>
        <end position="358"/>
    </location>
</feature>
<accession>A0ABY7FYK2</accession>
<dbReference type="PANTHER" id="PTHR16253">
    <property type="entry name" value="TETRATRICOPEPTIDE REPEAT PROTEIN 22"/>
    <property type="match status" value="1"/>
</dbReference>
<dbReference type="SUPFAM" id="SSF52200">
    <property type="entry name" value="Toll/Interleukin receptor TIR domain"/>
    <property type="match status" value="1"/>
</dbReference>
<keyword evidence="4" id="KW-1185">Reference proteome</keyword>
<dbReference type="InterPro" id="IPR000157">
    <property type="entry name" value="TIR_dom"/>
</dbReference>
<dbReference type="PROSITE" id="PS50104">
    <property type="entry name" value="TIR"/>
    <property type="match status" value="1"/>
</dbReference>
<reference evidence="3" key="1">
    <citation type="submission" date="2022-11" db="EMBL/GenBank/DDBJ databases">
        <title>Centuries of genome instability and evolution in soft-shell clam transmissible cancer (bioRxiv).</title>
        <authorList>
            <person name="Hart S.F.M."/>
            <person name="Yonemitsu M.A."/>
            <person name="Giersch R.M."/>
            <person name="Beal B.F."/>
            <person name="Arriagada G."/>
            <person name="Davis B.W."/>
            <person name="Ostrander E.A."/>
            <person name="Goff S.P."/>
            <person name="Metzger M.J."/>
        </authorList>
    </citation>
    <scope>NUCLEOTIDE SEQUENCE</scope>
    <source>
        <strain evidence="3">MELC-2E11</strain>
        <tissue evidence="3">Siphon/mantle</tissue>
    </source>
</reference>
<dbReference type="Pfam" id="PF13676">
    <property type="entry name" value="TIR_2"/>
    <property type="match status" value="1"/>
</dbReference>
<name>A0ABY7FYK2_MYAAR</name>
<sequence length="369" mass="44507">MAEVENTRRKHSVIPQLPLDKRYHVFVCYVKENVNDVRTIVGNLEKAGLKCCYHERDFIPGQRTWDNMHAKIKESMHMLVVLSEDFSRSHFAKQELYEADVAESTEDLNIIPLKIESCDVPAILKNKTYIDCENNDITEIHYKIIEAVIDNGQKTRLKEEDSGEAFSISTYQKPGFRLLPRYKLEFVAEMRDKILMKSKDLFIRKCEQRDDFQKRRCEGESLDDYADRMFDRFLRSKKINLLDIPHSHMKVRVKRLTLFRGRHGSSARLKLYPEDEETVEDNSLWPENVTWRRWVSKQEWEREREESRQRRRDHLRHQPYRPYHRYDASYNKRQHRVEDTSSRDNDRNSPWYSDRDDYHDVDEWDPSRD</sequence>
<gene>
    <name evidence="3" type="ORF">MAR_011610</name>
</gene>
<feature type="region of interest" description="Disordered" evidence="1">
    <location>
        <begin position="323"/>
        <end position="369"/>
    </location>
</feature>
<feature type="domain" description="TIR" evidence="2">
    <location>
        <begin position="21"/>
        <end position="148"/>
    </location>
</feature>
<dbReference type="InterPro" id="IPR035897">
    <property type="entry name" value="Toll_tir_struct_dom_sf"/>
</dbReference>
<dbReference type="InterPro" id="IPR042342">
    <property type="entry name" value="TTC22"/>
</dbReference>
<evidence type="ECO:0000313" key="4">
    <source>
        <dbReference type="Proteomes" id="UP001164746"/>
    </source>
</evidence>
<dbReference type="EMBL" id="CP111025">
    <property type="protein sequence ID" value="WAR25906.1"/>
    <property type="molecule type" value="Genomic_DNA"/>
</dbReference>
<dbReference type="Proteomes" id="UP001164746">
    <property type="component" value="Chromosome 14"/>
</dbReference>
<evidence type="ECO:0000256" key="1">
    <source>
        <dbReference type="SAM" id="MobiDB-lite"/>
    </source>
</evidence>
<feature type="compositionally biased region" description="Acidic residues" evidence="1">
    <location>
        <begin position="359"/>
        <end position="369"/>
    </location>
</feature>
<evidence type="ECO:0000313" key="3">
    <source>
        <dbReference type="EMBL" id="WAR25906.1"/>
    </source>
</evidence>
<evidence type="ECO:0000259" key="2">
    <source>
        <dbReference type="PROSITE" id="PS50104"/>
    </source>
</evidence>
<dbReference type="PANTHER" id="PTHR16253:SF0">
    <property type="entry name" value="TETRATRICOPEPTIDE REPEAT PROTEIN 22"/>
    <property type="match status" value="1"/>
</dbReference>
<protein>
    <submittedName>
        <fullName evidence="3">TLR1-like protein</fullName>
    </submittedName>
</protein>